<feature type="compositionally biased region" description="Basic and acidic residues" evidence="2">
    <location>
        <begin position="519"/>
        <end position="541"/>
    </location>
</feature>
<dbReference type="EMBL" id="JAYWIO010000002">
    <property type="protein sequence ID" value="KAK7281800.1"/>
    <property type="molecule type" value="Genomic_DNA"/>
</dbReference>
<feature type="compositionally biased region" description="Pro residues" evidence="2">
    <location>
        <begin position="89"/>
        <end position="109"/>
    </location>
</feature>
<dbReference type="PANTHER" id="PTHR36886:SF7">
    <property type="entry name" value="EXPRESSED PROTEIN"/>
    <property type="match status" value="1"/>
</dbReference>
<evidence type="ECO:0000313" key="5">
    <source>
        <dbReference type="Proteomes" id="UP001372338"/>
    </source>
</evidence>
<keyword evidence="1" id="KW-0479">Metal-binding</keyword>
<protein>
    <recommendedName>
        <fullName evidence="3">C3H1-type domain-containing protein</fullName>
    </recommendedName>
</protein>
<feature type="region of interest" description="Disordered" evidence="2">
    <location>
        <begin position="1230"/>
        <end position="1252"/>
    </location>
</feature>
<dbReference type="InterPro" id="IPR052650">
    <property type="entry name" value="Zinc_finger_CCCH"/>
</dbReference>
<accession>A0AAN9IKP9</accession>
<feature type="zinc finger region" description="C3H1-type" evidence="1">
    <location>
        <begin position="609"/>
        <end position="636"/>
    </location>
</feature>
<feature type="compositionally biased region" description="Basic residues" evidence="2">
    <location>
        <begin position="558"/>
        <end position="592"/>
    </location>
</feature>
<dbReference type="PROSITE" id="PS50103">
    <property type="entry name" value="ZF_C3H1"/>
    <property type="match status" value="1"/>
</dbReference>
<feature type="compositionally biased region" description="Polar residues" evidence="2">
    <location>
        <begin position="1055"/>
        <end position="1064"/>
    </location>
</feature>
<feature type="compositionally biased region" description="Low complexity" evidence="2">
    <location>
        <begin position="1126"/>
        <end position="1137"/>
    </location>
</feature>
<feature type="compositionally biased region" description="Polar residues" evidence="2">
    <location>
        <begin position="1018"/>
        <end position="1034"/>
    </location>
</feature>
<feature type="compositionally biased region" description="Polar residues" evidence="2">
    <location>
        <begin position="1094"/>
        <end position="1108"/>
    </location>
</feature>
<dbReference type="GO" id="GO:0008270">
    <property type="term" value="F:zinc ion binding"/>
    <property type="evidence" value="ECO:0007669"/>
    <property type="project" value="UniProtKB-KW"/>
</dbReference>
<keyword evidence="5" id="KW-1185">Reference proteome</keyword>
<evidence type="ECO:0000256" key="2">
    <source>
        <dbReference type="SAM" id="MobiDB-lite"/>
    </source>
</evidence>
<feature type="region of interest" description="Disordered" evidence="2">
    <location>
        <begin position="488"/>
        <end position="603"/>
    </location>
</feature>
<dbReference type="Proteomes" id="UP001372338">
    <property type="component" value="Unassembled WGS sequence"/>
</dbReference>
<evidence type="ECO:0000259" key="3">
    <source>
        <dbReference type="PROSITE" id="PS50103"/>
    </source>
</evidence>
<reference evidence="4 5" key="1">
    <citation type="submission" date="2024-01" db="EMBL/GenBank/DDBJ databases">
        <title>The genomes of 5 underutilized Papilionoideae crops provide insights into root nodulation and disease resistanc.</title>
        <authorList>
            <person name="Yuan L."/>
        </authorList>
    </citation>
    <scope>NUCLEOTIDE SEQUENCE [LARGE SCALE GENOMIC DNA]</scope>
    <source>
        <strain evidence="4">ZHUSHIDOU_FW_LH</strain>
        <tissue evidence="4">Leaf</tissue>
    </source>
</reference>
<name>A0AAN9IKP9_CROPI</name>
<feature type="compositionally biased region" description="Low complexity" evidence="2">
    <location>
        <begin position="1239"/>
        <end position="1252"/>
    </location>
</feature>
<keyword evidence="1" id="KW-0863">Zinc-finger</keyword>
<evidence type="ECO:0000256" key="1">
    <source>
        <dbReference type="PROSITE-ProRule" id="PRU00723"/>
    </source>
</evidence>
<comment type="caution">
    <text evidence="4">The sequence shown here is derived from an EMBL/GenBank/DDBJ whole genome shotgun (WGS) entry which is preliminary data.</text>
</comment>
<gene>
    <name evidence="4" type="ORF">RIF29_10083</name>
</gene>
<feature type="region of interest" description="Disordered" evidence="2">
    <location>
        <begin position="1082"/>
        <end position="1142"/>
    </location>
</feature>
<keyword evidence="1" id="KW-0862">Zinc</keyword>
<dbReference type="InterPro" id="IPR000571">
    <property type="entry name" value="Znf_CCCH"/>
</dbReference>
<feature type="region of interest" description="Disordered" evidence="2">
    <location>
        <begin position="42"/>
        <end position="118"/>
    </location>
</feature>
<sequence length="1460" mass="159991">MVPRNLPPIQVMQNTGQSYLASNLGVQSHHISLPIAHSHQEMSWTPVLPPPPSSSQGQTPPFHPPPPPTSGSGFIAHSTLGNYPLPSITLPPLPSSPPPIPPSPPPPPITSASSHHSQSSTKVSCFEFKAVASVVASHPSGIAPVHTSDPNQDSGSHTEVAIADTSVILDLHPPPPHPTEEKTLQNTESQSRHLAVDSSGKQYHMHVAIESADSDMEIEDDITLSDKDEGSNFAIEALTQKQDRVSEVFSTNEIVQQLQNSIENDPAKNIVSSGASCSGSVAVRIQHEGPRLLPDLEHVKSVTEYYNPVNDSTKGAEFPQGTVLMTSASSTDNFTGNGVFGLDEASIPDRDSGQLMTSGTPIRLLQDYASDDTSDNEDEKCGADANVLTVSAGAALGVSVAQKDYGTYLETDNGSKSPSSNLKGFGLLSKTYQIDSEMSPHSVQEFKKSHNGSVSRWNSSDGCIEHNLKNQVAVNFATSVEAFHGKDELRGTGIDSGSKWGTEQEDERKASKLEPNILKVDEFGRQPREGPAHSDSDDSRYCRTARLNKRDRSCSRSRSPRHRRSRRRSPRRRKGRRSRSHSWSPRHRRSRSKSPILRRSGGFGGEIVKREKGRCFDFFRGKCYRGASCRYIHQESDKDACSRRYRNKDDLDLYSRVKNSGTDGGVKNISSSISAYEHDEVRSHGVDLCQNVTAQKVEHRKEDSVRHAAVSITFGLDSQFVSDDPVKSESFGKVAPKVQETLVVREEHKIVHENGSSQKAVDSHQQQLVDDFQPEALSGVDALKPTCGTYEDAIPLGDDSFVQKMQSNVSFRVSEHSTHTPQFLNVSFVSDSSSDKRSIISATASMVSNCTYMLPSTQQQSGPSSVGLWLSPEQSSLHSQPYKEIHPHSSSSRELPLHTYQLPPPPPVVSHSQGKKVVHMPPIPREYGVMQQNALFPFQFTSREKFEHYPAQLRTQNFHLNLPPSGTSLPLPPPSLVVNNSSFNSAIAESYMSAEFNQSQLHSTDFVSHTSVMPGLPSHSQSSEFQDQAYTSMQDHSRSFMLREASSPKHLPQGNPESQSLSGANLSRDDLYKQLRMQDSKFSSSTCLDGPHPQSKQFSWESDANRLQPSLDGKLPPEHFKKPSHSHPSSQQQQSSSNFPYSASGINLRVPGECLTVSKFPPDVMDSNLSTSLPGFGGSRISAHYNPYASTFEKPLNSKFSSSICRQENDIIHGNNYGFSGLDHTPITREGVGTGGGSSHSASSPKSARAAGQMLPRSGGNLYDPLSDCIEPSSSSLKKFNFDQKQEVTGESNISLRPKSSYLSLDMEEKKEEEAGAIASTTSQTNDEYGETEDAEAGAIENETLSNHVDVANMATEGVEINQVKSPGKKKRSKDSRSMKLFKISIANFVKEVLKPSWRQGNMSKVAFKTIVKKTVDKVSGAMKGHHVPKSQVKISQYIDSSQRKLTKLVMGYVDKYVKV</sequence>
<organism evidence="4 5">
    <name type="scientific">Crotalaria pallida</name>
    <name type="common">Smooth rattlebox</name>
    <name type="synonym">Crotalaria striata</name>
    <dbReference type="NCBI Taxonomy" id="3830"/>
    <lineage>
        <taxon>Eukaryota</taxon>
        <taxon>Viridiplantae</taxon>
        <taxon>Streptophyta</taxon>
        <taxon>Embryophyta</taxon>
        <taxon>Tracheophyta</taxon>
        <taxon>Spermatophyta</taxon>
        <taxon>Magnoliopsida</taxon>
        <taxon>eudicotyledons</taxon>
        <taxon>Gunneridae</taxon>
        <taxon>Pentapetalae</taxon>
        <taxon>rosids</taxon>
        <taxon>fabids</taxon>
        <taxon>Fabales</taxon>
        <taxon>Fabaceae</taxon>
        <taxon>Papilionoideae</taxon>
        <taxon>50 kb inversion clade</taxon>
        <taxon>genistoids sensu lato</taxon>
        <taxon>core genistoids</taxon>
        <taxon>Crotalarieae</taxon>
        <taxon>Crotalaria</taxon>
    </lineage>
</organism>
<feature type="region of interest" description="Disordered" evidence="2">
    <location>
        <begin position="169"/>
        <end position="190"/>
    </location>
</feature>
<dbReference type="PANTHER" id="PTHR36886">
    <property type="entry name" value="PROTEIN FRIGIDA-ESSENTIAL 1"/>
    <property type="match status" value="1"/>
</dbReference>
<proteinExistence type="predicted"/>
<feature type="region of interest" description="Disordered" evidence="2">
    <location>
        <begin position="1012"/>
        <end position="1064"/>
    </location>
</feature>
<feature type="domain" description="C3H1-type" evidence="3">
    <location>
        <begin position="609"/>
        <end position="636"/>
    </location>
</feature>
<evidence type="ECO:0000313" key="4">
    <source>
        <dbReference type="EMBL" id="KAK7281800.1"/>
    </source>
</evidence>